<accession>U1R995</accession>
<protein>
    <submittedName>
        <fullName evidence="1">Uncharacterized protein</fullName>
    </submittedName>
</protein>
<dbReference type="Proteomes" id="UP000016498">
    <property type="component" value="Unassembled WGS sequence"/>
</dbReference>
<evidence type="ECO:0000313" key="2">
    <source>
        <dbReference type="Proteomes" id="UP000016498"/>
    </source>
</evidence>
<evidence type="ECO:0000313" key="1">
    <source>
        <dbReference type="EMBL" id="ERH15082.1"/>
    </source>
</evidence>
<dbReference type="HOGENOM" id="CLU_2802724_0_0_11"/>
<organism evidence="1 2">
    <name type="scientific">Actinomyces johnsonii F0510</name>
    <dbReference type="NCBI Taxonomy" id="1227262"/>
    <lineage>
        <taxon>Bacteria</taxon>
        <taxon>Bacillati</taxon>
        <taxon>Actinomycetota</taxon>
        <taxon>Actinomycetes</taxon>
        <taxon>Actinomycetales</taxon>
        <taxon>Actinomycetaceae</taxon>
        <taxon>Actinomyces</taxon>
    </lineage>
</organism>
<reference evidence="1 2" key="1">
    <citation type="submission" date="2013-06" db="EMBL/GenBank/DDBJ databases">
        <authorList>
            <person name="Weinstock G."/>
            <person name="Sodergren E."/>
            <person name="Lobos E.A."/>
            <person name="Fulton L."/>
            <person name="Fulton R."/>
            <person name="Courtney L."/>
            <person name="Fronick C."/>
            <person name="O'Laughlin M."/>
            <person name="Godfrey J."/>
            <person name="Wilson R.M."/>
            <person name="Miner T."/>
            <person name="Farmer C."/>
            <person name="Delehaunty K."/>
            <person name="Cordes M."/>
            <person name="Minx P."/>
            <person name="Tomlinson C."/>
            <person name="Chen J."/>
            <person name="Wollam A."/>
            <person name="Pepin K.H."/>
            <person name="Bhonagiri V."/>
            <person name="Zhang X."/>
            <person name="Warren W."/>
            <person name="Mitreva M."/>
            <person name="Mardis E.R."/>
            <person name="Wilson R.K."/>
        </authorList>
    </citation>
    <scope>NUCLEOTIDE SEQUENCE [LARGE SCALE GENOMIC DNA]</scope>
    <source>
        <strain evidence="1 2">F0510</strain>
    </source>
</reference>
<comment type="caution">
    <text evidence="1">The sequence shown here is derived from an EMBL/GenBank/DDBJ whole genome shotgun (WGS) entry which is preliminary data.</text>
</comment>
<sequence>MPLVETSMRAWCLEMSGSSRTRVLSGARPMVPDELMRKDLSVCREEGKAPEFAELDDGAPWGLPDAI</sequence>
<dbReference type="AlphaFoldDB" id="U1R995"/>
<proteinExistence type="predicted"/>
<name>U1R995_9ACTO</name>
<gene>
    <name evidence="1" type="ORF">HMPREF1549_03364</name>
</gene>
<dbReference type="EMBL" id="AWSD01000414">
    <property type="protein sequence ID" value="ERH15082.1"/>
    <property type="molecule type" value="Genomic_DNA"/>
</dbReference>